<keyword evidence="5" id="KW-0521">NADP</keyword>
<dbReference type="PANTHER" id="PTHR23026:SF125">
    <property type="entry name" value="OXYGEN-INSENSITIVE NAD(P)H NITROREDUCTASE"/>
    <property type="match status" value="1"/>
</dbReference>
<keyword evidence="7" id="KW-0520">NAD</keyword>
<feature type="domain" description="Nitroreductase" evidence="8">
    <location>
        <begin position="18"/>
        <end position="183"/>
    </location>
</feature>
<dbReference type="InterPro" id="IPR033878">
    <property type="entry name" value="NfsB-like"/>
</dbReference>
<keyword evidence="6" id="KW-0560">Oxidoreductase</keyword>
<evidence type="ECO:0000256" key="4">
    <source>
        <dbReference type="ARBA" id="ARBA00022643"/>
    </source>
</evidence>
<accession>A0A6I4VPM0</accession>
<evidence type="ECO:0000313" key="10">
    <source>
        <dbReference type="Proteomes" id="UP000430692"/>
    </source>
</evidence>
<dbReference type="InterPro" id="IPR000415">
    <property type="entry name" value="Nitroreductase-like"/>
</dbReference>
<dbReference type="SUPFAM" id="SSF55469">
    <property type="entry name" value="FMN-dependent nitroreductase-like"/>
    <property type="match status" value="1"/>
</dbReference>
<dbReference type="PANTHER" id="PTHR23026">
    <property type="entry name" value="NADPH NITROREDUCTASE"/>
    <property type="match status" value="1"/>
</dbReference>
<dbReference type="AlphaFoldDB" id="A0A6I4VPM0"/>
<dbReference type="Pfam" id="PF00881">
    <property type="entry name" value="Nitroreductase"/>
    <property type="match status" value="1"/>
</dbReference>
<dbReference type="Proteomes" id="UP000430692">
    <property type="component" value="Unassembled WGS sequence"/>
</dbReference>
<dbReference type="RefSeq" id="WP_160800347.1">
    <property type="nucleotide sequence ID" value="NZ_WUUL01000002.1"/>
</dbReference>
<evidence type="ECO:0000259" key="8">
    <source>
        <dbReference type="Pfam" id="PF00881"/>
    </source>
</evidence>
<keyword evidence="4" id="KW-0288">FMN</keyword>
<dbReference type="GO" id="GO:0005829">
    <property type="term" value="C:cytosol"/>
    <property type="evidence" value="ECO:0007669"/>
    <property type="project" value="TreeGrafter"/>
</dbReference>
<sequence length="221" mass="25514">MSNKETWKQQILDAFHFRHATKSFDPNKKISDDDFRFILETGRLSPSSLGLEPWKFVVVESSELREKIKNIAWGAYGKLPDASHFVLLLARTKQDTKYDSDYIKEHFSYLPEGYMPKFLERVEEFQREDFKLLDDDRFLFDWASKQTYIALGNMMTAAAQIGIDSCPIEGFNIDKMNELLEKEGLLENGSFGISVLAAFGYRAAEAPPKSRKSFDDIVKWV</sequence>
<evidence type="ECO:0000256" key="6">
    <source>
        <dbReference type="ARBA" id="ARBA00023002"/>
    </source>
</evidence>
<dbReference type="EMBL" id="WUUL01000002">
    <property type="protein sequence ID" value="MXQ53013.1"/>
    <property type="molecule type" value="Genomic_DNA"/>
</dbReference>
<name>A0A6I4VPM0_9BACL</name>
<dbReference type="GO" id="GO:0046256">
    <property type="term" value="P:2,4,6-trinitrotoluene catabolic process"/>
    <property type="evidence" value="ECO:0007669"/>
    <property type="project" value="TreeGrafter"/>
</dbReference>
<keyword evidence="3" id="KW-0285">Flavoprotein</keyword>
<keyword evidence="10" id="KW-1185">Reference proteome</keyword>
<evidence type="ECO:0000256" key="3">
    <source>
        <dbReference type="ARBA" id="ARBA00022630"/>
    </source>
</evidence>
<gene>
    <name evidence="9" type="ORF">GSM42_04540</name>
</gene>
<organism evidence="9 10">
    <name type="scientific">Shimazuella alba</name>
    <dbReference type="NCBI Taxonomy" id="2690964"/>
    <lineage>
        <taxon>Bacteria</taxon>
        <taxon>Bacillati</taxon>
        <taxon>Bacillota</taxon>
        <taxon>Bacilli</taxon>
        <taxon>Bacillales</taxon>
        <taxon>Thermoactinomycetaceae</taxon>
        <taxon>Shimazuella</taxon>
    </lineage>
</organism>
<protein>
    <submittedName>
        <fullName evidence="9">NAD(P)H-dependent oxidoreductase</fullName>
    </submittedName>
</protein>
<dbReference type="InterPro" id="IPR029479">
    <property type="entry name" value="Nitroreductase"/>
</dbReference>
<evidence type="ECO:0000256" key="7">
    <source>
        <dbReference type="ARBA" id="ARBA00023027"/>
    </source>
</evidence>
<comment type="caution">
    <text evidence="9">The sequence shown here is derived from an EMBL/GenBank/DDBJ whole genome shotgun (WGS) entry which is preliminary data.</text>
</comment>
<reference evidence="9 10" key="1">
    <citation type="submission" date="2019-12" db="EMBL/GenBank/DDBJ databases">
        <title>Whole-genome analyses of novel actinobacteria.</title>
        <authorList>
            <person name="Sahin N."/>
            <person name="Saygin H."/>
        </authorList>
    </citation>
    <scope>NUCLEOTIDE SEQUENCE [LARGE SCALE GENOMIC DNA]</scope>
    <source>
        <strain evidence="9 10">KC615</strain>
    </source>
</reference>
<dbReference type="GO" id="GO:0046857">
    <property type="term" value="F:oxidoreductase activity, acting on other nitrogenous compounds as donors, with NAD or NADP as acceptor"/>
    <property type="evidence" value="ECO:0007669"/>
    <property type="project" value="TreeGrafter"/>
</dbReference>
<evidence type="ECO:0000256" key="1">
    <source>
        <dbReference type="ARBA" id="ARBA00001917"/>
    </source>
</evidence>
<evidence type="ECO:0000256" key="5">
    <source>
        <dbReference type="ARBA" id="ARBA00022857"/>
    </source>
</evidence>
<dbReference type="InterPro" id="IPR050627">
    <property type="entry name" value="Nitroreductase/BluB"/>
</dbReference>
<dbReference type="CDD" id="cd02149">
    <property type="entry name" value="NfsB-like"/>
    <property type="match status" value="1"/>
</dbReference>
<comment type="cofactor">
    <cofactor evidence="1">
        <name>FMN</name>
        <dbReference type="ChEBI" id="CHEBI:58210"/>
    </cofactor>
</comment>
<evidence type="ECO:0000256" key="2">
    <source>
        <dbReference type="ARBA" id="ARBA00007118"/>
    </source>
</evidence>
<comment type="similarity">
    <text evidence="2">Belongs to the nitroreductase family.</text>
</comment>
<dbReference type="Gene3D" id="3.40.109.10">
    <property type="entry name" value="NADH Oxidase"/>
    <property type="match status" value="1"/>
</dbReference>
<proteinExistence type="inferred from homology"/>
<evidence type="ECO:0000313" key="9">
    <source>
        <dbReference type="EMBL" id="MXQ53013.1"/>
    </source>
</evidence>